<dbReference type="EMBL" id="BMCU01000003">
    <property type="protein sequence ID" value="GGG15133.1"/>
    <property type="molecule type" value="Genomic_DNA"/>
</dbReference>
<keyword evidence="2" id="KW-0479">Metal-binding</keyword>
<dbReference type="RefSeq" id="WP_188545774.1">
    <property type="nucleotide sequence ID" value="NZ_BMCU01000003.1"/>
</dbReference>
<dbReference type="PROSITE" id="PS51669">
    <property type="entry name" value="4FE4S_MOW_BIS_MGD"/>
    <property type="match status" value="1"/>
</dbReference>
<reference evidence="7" key="1">
    <citation type="journal article" date="2014" name="Int. J. Syst. Evol. Microbiol.">
        <title>Complete genome sequence of Corynebacterium casei LMG S-19264T (=DSM 44701T), isolated from a smear-ripened cheese.</title>
        <authorList>
            <consortium name="US DOE Joint Genome Institute (JGI-PGF)"/>
            <person name="Walter F."/>
            <person name="Albersmeier A."/>
            <person name="Kalinowski J."/>
            <person name="Ruckert C."/>
        </authorList>
    </citation>
    <scope>NUCLEOTIDE SEQUENCE</scope>
    <source>
        <strain evidence="7">CCM 7905</strain>
    </source>
</reference>
<dbReference type="Proteomes" id="UP000654257">
    <property type="component" value="Unassembled WGS sequence"/>
</dbReference>
<evidence type="ECO:0000256" key="3">
    <source>
        <dbReference type="ARBA" id="ARBA00023002"/>
    </source>
</evidence>
<dbReference type="Gene3D" id="2.20.25.90">
    <property type="entry name" value="ADC-like domains"/>
    <property type="match status" value="1"/>
</dbReference>
<keyword evidence="4" id="KW-0408">Iron</keyword>
<dbReference type="InterPro" id="IPR006657">
    <property type="entry name" value="MoPterin_dinucl-bd_dom"/>
</dbReference>
<evidence type="ECO:0000313" key="8">
    <source>
        <dbReference type="Proteomes" id="UP000654257"/>
    </source>
</evidence>
<sequence length="723" mass="77969">MTATTGTHRLGGCNLCEAMCGLTFTVDGGAITSTRGDSDDPLSRGHLCPKALALGDLHADPDRLRRPIKRVGTTWVEIGWDEAFDLVADGLVRTRRTHGPDAVGVYWGNPMAHSLGALTHGIGGFSPLLGTRNRFSATSLDTLPHFVIHRLLYGHQLLAPVPDIDRTQYFLIIGSNPLVSNGSTMTVPDIANRLKALRNRGGTLVVVDPRRTETARIADRHLYVRPGTDALFLLAVLRSVLVEDRARARPYVDSIDAVAEIVEPFTPEVVAPHTGMSPDDIRAIAHDFAAAPSAVAHGRMGVSTQQHGALCQWAIQALNIVTGNLDSVGGALVAAPAADLIRTKVMKRGELGRWRSRVRGLPEFGGELPTATMADEIVTPGPGQIRSLVVMAGNPVLSSPNGSRLDDALLSLDFMVAFDFYVNETTRHADVILPPAPAVTRDHYDLFHHHFAVRNTSRFTPAVIPKAVGEKHDWEIYRDVALRYRRALGRRFGIASMVESVRLRMSPVRSLDMLLRLSGRGVTLRKLRKAPHGIDLGPLTPSFPQSLHTPDKRIDLLPELIQNEITTLGDRLATADVPTADQLLLIGRRHLRSNNSWMHNAPRLVKGAARHHLLAHPSDLAARGLAAGDTVCVTSASGEITIEVDASDDLMPGVVSIPHGYGHRRGGVRLSVASTLTGPSANDLTDETVTENVTGAAVFNGVPVTMRRVADPGGKHSEPPSVG</sequence>
<dbReference type="GO" id="GO:0046872">
    <property type="term" value="F:metal ion binding"/>
    <property type="evidence" value="ECO:0007669"/>
    <property type="project" value="UniProtKB-KW"/>
</dbReference>
<keyword evidence="8" id="KW-1185">Reference proteome</keyword>
<dbReference type="Pfam" id="PF04879">
    <property type="entry name" value="Molybdop_Fe4S4"/>
    <property type="match status" value="1"/>
</dbReference>
<evidence type="ECO:0000256" key="4">
    <source>
        <dbReference type="ARBA" id="ARBA00023004"/>
    </source>
</evidence>
<dbReference type="Pfam" id="PF01568">
    <property type="entry name" value="Molydop_binding"/>
    <property type="match status" value="1"/>
</dbReference>
<evidence type="ECO:0000256" key="5">
    <source>
        <dbReference type="ARBA" id="ARBA00023014"/>
    </source>
</evidence>
<protein>
    <submittedName>
        <fullName evidence="7">Oxidoreductase</fullName>
    </submittedName>
</protein>
<dbReference type="InterPro" id="IPR009010">
    <property type="entry name" value="Asp_de-COase-like_dom_sf"/>
</dbReference>
<name>A0A917FZC7_9NOCA</name>
<dbReference type="AlphaFoldDB" id="A0A917FZC7"/>
<proteinExistence type="predicted"/>
<dbReference type="Pfam" id="PF00384">
    <property type="entry name" value="Molybdopterin"/>
    <property type="match status" value="1"/>
</dbReference>
<dbReference type="SMART" id="SM00926">
    <property type="entry name" value="Molybdop_Fe4S4"/>
    <property type="match status" value="1"/>
</dbReference>
<evidence type="ECO:0000259" key="6">
    <source>
        <dbReference type="PROSITE" id="PS51669"/>
    </source>
</evidence>
<dbReference type="SUPFAM" id="SSF53706">
    <property type="entry name" value="Formate dehydrogenase/DMSO reductase, domains 1-3"/>
    <property type="match status" value="1"/>
</dbReference>
<evidence type="ECO:0000256" key="2">
    <source>
        <dbReference type="ARBA" id="ARBA00022723"/>
    </source>
</evidence>
<comment type="caution">
    <text evidence="7">The sequence shown here is derived from an EMBL/GenBank/DDBJ whole genome shotgun (WGS) entry which is preliminary data.</text>
</comment>
<dbReference type="InterPro" id="IPR006963">
    <property type="entry name" value="Mopterin_OxRdtase_4Fe-4S_dom"/>
</dbReference>
<dbReference type="Gene3D" id="2.40.40.20">
    <property type="match status" value="1"/>
</dbReference>
<gene>
    <name evidence="7" type="ORF">GCM10007304_31480</name>
</gene>
<organism evidence="7 8">
    <name type="scientific">Rhodococcoides trifolii</name>
    <dbReference type="NCBI Taxonomy" id="908250"/>
    <lineage>
        <taxon>Bacteria</taxon>
        <taxon>Bacillati</taxon>
        <taxon>Actinomycetota</taxon>
        <taxon>Actinomycetes</taxon>
        <taxon>Mycobacteriales</taxon>
        <taxon>Nocardiaceae</taxon>
        <taxon>Rhodococcoides</taxon>
    </lineage>
</organism>
<evidence type="ECO:0000256" key="1">
    <source>
        <dbReference type="ARBA" id="ARBA00022485"/>
    </source>
</evidence>
<dbReference type="SUPFAM" id="SSF50692">
    <property type="entry name" value="ADC-like"/>
    <property type="match status" value="1"/>
</dbReference>
<keyword evidence="5" id="KW-0411">Iron-sulfur</keyword>
<dbReference type="GO" id="GO:0016491">
    <property type="term" value="F:oxidoreductase activity"/>
    <property type="evidence" value="ECO:0007669"/>
    <property type="project" value="UniProtKB-KW"/>
</dbReference>
<dbReference type="GO" id="GO:0016020">
    <property type="term" value="C:membrane"/>
    <property type="evidence" value="ECO:0007669"/>
    <property type="project" value="TreeGrafter"/>
</dbReference>
<dbReference type="GO" id="GO:0043546">
    <property type="term" value="F:molybdopterin cofactor binding"/>
    <property type="evidence" value="ECO:0007669"/>
    <property type="project" value="InterPro"/>
</dbReference>
<dbReference type="PANTHER" id="PTHR43105">
    <property type="entry name" value="RESPIRATORY NITRATE REDUCTASE"/>
    <property type="match status" value="1"/>
</dbReference>
<dbReference type="Gene3D" id="3.40.50.740">
    <property type="match status" value="1"/>
</dbReference>
<feature type="domain" description="4Fe-4S Mo/W bis-MGD-type" evidence="6">
    <location>
        <begin position="1"/>
        <end position="62"/>
    </location>
</feature>
<dbReference type="InterPro" id="IPR050123">
    <property type="entry name" value="Prok_molybdopt-oxidoreductase"/>
</dbReference>
<dbReference type="GO" id="GO:0051539">
    <property type="term" value="F:4 iron, 4 sulfur cluster binding"/>
    <property type="evidence" value="ECO:0007669"/>
    <property type="project" value="UniProtKB-KW"/>
</dbReference>
<reference evidence="7" key="2">
    <citation type="submission" date="2020-09" db="EMBL/GenBank/DDBJ databases">
        <authorList>
            <person name="Sun Q."/>
            <person name="Sedlacek I."/>
        </authorList>
    </citation>
    <scope>NUCLEOTIDE SEQUENCE</scope>
    <source>
        <strain evidence="7">CCM 7905</strain>
    </source>
</reference>
<keyword evidence="3" id="KW-0560">Oxidoreductase</keyword>
<dbReference type="Gene3D" id="3.40.228.10">
    <property type="entry name" value="Dimethylsulfoxide Reductase, domain 2"/>
    <property type="match status" value="1"/>
</dbReference>
<dbReference type="PANTHER" id="PTHR43105:SF9">
    <property type="entry name" value="NADPH-FE(3+) OXIDOREDUCTASE SUBUNIT ALPHA"/>
    <property type="match status" value="1"/>
</dbReference>
<accession>A0A917FZC7</accession>
<evidence type="ECO:0000313" key="7">
    <source>
        <dbReference type="EMBL" id="GGG15133.1"/>
    </source>
</evidence>
<keyword evidence="1" id="KW-0004">4Fe-4S</keyword>
<dbReference type="InterPro" id="IPR006656">
    <property type="entry name" value="Mopterin_OxRdtase"/>
</dbReference>